<proteinExistence type="predicted"/>
<protein>
    <submittedName>
        <fullName evidence="2">MarR family winged helix-turn-helix transcriptional regulator</fullName>
    </submittedName>
</protein>
<dbReference type="EMBL" id="BAAALT010000022">
    <property type="protein sequence ID" value="GAA1790103.1"/>
    <property type="molecule type" value="Genomic_DNA"/>
</dbReference>
<evidence type="ECO:0000259" key="1">
    <source>
        <dbReference type="PROSITE" id="PS50995"/>
    </source>
</evidence>
<comment type="caution">
    <text evidence="2">The sequence shown here is derived from an EMBL/GenBank/DDBJ whole genome shotgun (WGS) entry which is preliminary data.</text>
</comment>
<reference evidence="3" key="1">
    <citation type="journal article" date="2019" name="Int. J. Syst. Evol. Microbiol.">
        <title>The Global Catalogue of Microorganisms (GCM) 10K type strain sequencing project: providing services to taxonomists for standard genome sequencing and annotation.</title>
        <authorList>
            <consortium name="The Broad Institute Genomics Platform"/>
            <consortium name="The Broad Institute Genome Sequencing Center for Infectious Disease"/>
            <person name="Wu L."/>
            <person name="Ma J."/>
        </authorList>
    </citation>
    <scope>NUCLEOTIDE SEQUENCE [LARGE SCALE GENOMIC DNA]</scope>
    <source>
        <strain evidence="3">JCM 13250</strain>
    </source>
</reference>
<sequence>MDMAHEDADRLATELVIYASRLVRAVRRHAGDEVAPETLRLLAQIDQRGPIGITQLAQVENCAQPTMSAAVRLLAEKGWVERAADPRDARASLVALTAAGAAELRRGRERFGRVVAGWFAVGPHTDADLRRAVDLMKSLVAHEAGQ</sequence>
<dbReference type="InterPro" id="IPR052526">
    <property type="entry name" value="HTH-type_Bedaq_tolerance"/>
</dbReference>
<dbReference type="InterPro" id="IPR000835">
    <property type="entry name" value="HTH_MarR-typ"/>
</dbReference>
<dbReference type="SUPFAM" id="SSF46785">
    <property type="entry name" value="Winged helix' DNA-binding domain"/>
    <property type="match status" value="1"/>
</dbReference>
<dbReference type="Gene3D" id="1.10.10.10">
    <property type="entry name" value="Winged helix-like DNA-binding domain superfamily/Winged helix DNA-binding domain"/>
    <property type="match status" value="1"/>
</dbReference>
<dbReference type="PROSITE" id="PS50995">
    <property type="entry name" value="HTH_MARR_2"/>
    <property type="match status" value="1"/>
</dbReference>
<dbReference type="PANTHER" id="PTHR39515:SF2">
    <property type="entry name" value="HTH-TYPE TRANSCRIPTIONAL REGULATOR RV0880"/>
    <property type="match status" value="1"/>
</dbReference>
<organism evidence="2 3">
    <name type="scientific">Luedemannella flava</name>
    <dbReference type="NCBI Taxonomy" id="349316"/>
    <lineage>
        <taxon>Bacteria</taxon>
        <taxon>Bacillati</taxon>
        <taxon>Actinomycetota</taxon>
        <taxon>Actinomycetes</taxon>
        <taxon>Micromonosporales</taxon>
        <taxon>Micromonosporaceae</taxon>
        <taxon>Luedemannella</taxon>
    </lineage>
</organism>
<feature type="domain" description="HTH marR-type" evidence="1">
    <location>
        <begin position="8"/>
        <end position="141"/>
    </location>
</feature>
<evidence type="ECO:0000313" key="3">
    <source>
        <dbReference type="Proteomes" id="UP001500218"/>
    </source>
</evidence>
<evidence type="ECO:0000313" key="2">
    <source>
        <dbReference type="EMBL" id="GAA1790103.1"/>
    </source>
</evidence>
<dbReference type="SMART" id="SM00347">
    <property type="entry name" value="HTH_MARR"/>
    <property type="match status" value="1"/>
</dbReference>
<dbReference type="InterPro" id="IPR036388">
    <property type="entry name" value="WH-like_DNA-bd_sf"/>
</dbReference>
<name>A0ABN2LIY0_9ACTN</name>
<keyword evidence="3" id="KW-1185">Reference proteome</keyword>
<dbReference type="Pfam" id="PF01047">
    <property type="entry name" value="MarR"/>
    <property type="match status" value="1"/>
</dbReference>
<gene>
    <name evidence="2" type="ORF">GCM10009682_10160</name>
</gene>
<accession>A0ABN2LIY0</accession>
<dbReference type="InterPro" id="IPR036390">
    <property type="entry name" value="WH_DNA-bd_sf"/>
</dbReference>
<dbReference type="PANTHER" id="PTHR39515">
    <property type="entry name" value="CONSERVED PROTEIN"/>
    <property type="match status" value="1"/>
</dbReference>
<dbReference type="Proteomes" id="UP001500218">
    <property type="component" value="Unassembled WGS sequence"/>
</dbReference>